<dbReference type="EMBL" id="FMWD01000003">
    <property type="protein sequence ID" value="SCZ54631.1"/>
    <property type="molecule type" value="Genomic_DNA"/>
</dbReference>
<name>A0A1G5PZQ7_9GAMM</name>
<evidence type="ECO:0000313" key="2">
    <source>
        <dbReference type="Proteomes" id="UP000199648"/>
    </source>
</evidence>
<dbReference type="OrthoDB" id="5609094at2"/>
<protein>
    <submittedName>
        <fullName evidence="1">Uncharacterized protein</fullName>
    </submittedName>
</protein>
<evidence type="ECO:0000313" key="1">
    <source>
        <dbReference type="EMBL" id="SCZ54631.1"/>
    </source>
</evidence>
<organism evidence="1 2">
    <name type="scientific">Thiohalomonas denitrificans</name>
    <dbReference type="NCBI Taxonomy" id="415747"/>
    <lineage>
        <taxon>Bacteria</taxon>
        <taxon>Pseudomonadati</taxon>
        <taxon>Pseudomonadota</taxon>
        <taxon>Gammaproteobacteria</taxon>
        <taxon>Thiohalomonadales</taxon>
        <taxon>Thiohalomonadaceae</taxon>
        <taxon>Thiohalomonas</taxon>
    </lineage>
</organism>
<dbReference type="Pfam" id="PF19742">
    <property type="entry name" value="DUF6231"/>
    <property type="match status" value="1"/>
</dbReference>
<dbReference type="InterPro" id="IPR046199">
    <property type="entry name" value="DUF6231"/>
</dbReference>
<sequence length="156" mass="17815">MDTCQNATSALLTQLRPKTLLCIGSGCGAWQKMTDVRVTVISGPEPLTEIGKLGRFDFALLLDTLERLPKRTGEQLLARLRDLHGGHFAVQLPAESHSAWSDNELRAFGLVLLARCNDPSSPDRLWGFDIRTYKPTPEWLNPKFWAHPELWDRYWW</sequence>
<gene>
    <name evidence="1" type="ORF">SAMN03097708_01002</name>
</gene>
<dbReference type="STRING" id="415747.SAMN03097708_01002"/>
<keyword evidence="2" id="KW-1185">Reference proteome</keyword>
<dbReference type="Proteomes" id="UP000199648">
    <property type="component" value="Unassembled WGS sequence"/>
</dbReference>
<accession>A0A1G5PZQ7</accession>
<dbReference type="AlphaFoldDB" id="A0A1G5PZQ7"/>
<proteinExistence type="predicted"/>
<reference evidence="1 2" key="1">
    <citation type="submission" date="2016-10" db="EMBL/GenBank/DDBJ databases">
        <authorList>
            <person name="de Groot N.N."/>
        </authorList>
    </citation>
    <scope>NUCLEOTIDE SEQUENCE [LARGE SCALE GENOMIC DNA]</scope>
    <source>
        <strain evidence="1 2">HLD2</strain>
    </source>
</reference>
<dbReference type="RefSeq" id="WP_092993389.1">
    <property type="nucleotide sequence ID" value="NZ_FMWD01000003.1"/>
</dbReference>